<sequence>MKPTKAYRAFQVVNVIILLIVVAITLYPVLYLVAQSFSSQKYIYAGEVGIIPKGFNVDTYKTVMSDSQFWTGYKNTILYTVVGTAINIFMTMMFAYPLSKKKLIGHKFFTQFAVITMYFSGGLIPNYLLVNSMHMKNSIWAIVIPGAISTFNLMIMKTSFEQMPKELEEAAAVDGLNTYGIFFRIVVPLSSAIIATMVLFYAVGNWNSWFGPMLYLDDKQLQPVTLYLRNLIASASAVTNADAGSDMQQISSNIKSTTMVLTVLPIVCVYPFVQKYFVTGVMLGAVKE</sequence>
<keyword evidence="3" id="KW-1003">Cell membrane</keyword>
<feature type="transmembrane region" description="Helical" evidence="7">
    <location>
        <begin position="253"/>
        <end position="273"/>
    </location>
</feature>
<dbReference type="CDD" id="cd06261">
    <property type="entry name" value="TM_PBP2"/>
    <property type="match status" value="1"/>
</dbReference>
<evidence type="ECO:0000256" key="5">
    <source>
        <dbReference type="ARBA" id="ARBA00022989"/>
    </source>
</evidence>
<dbReference type="PANTHER" id="PTHR43744">
    <property type="entry name" value="ABC TRANSPORTER PERMEASE PROTEIN MG189-RELATED-RELATED"/>
    <property type="match status" value="1"/>
</dbReference>
<dbReference type="PROSITE" id="PS50928">
    <property type="entry name" value="ABC_TM1"/>
    <property type="match status" value="1"/>
</dbReference>
<feature type="transmembrane region" description="Helical" evidence="7">
    <location>
        <begin position="108"/>
        <end position="127"/>
    </location>
</feature>
<dbReference type="GO" id="GO:0055085">
    <property type="term" value="P:transmembrane transport"/>
    <property type="evidence" value="ECO:0007669"/>
    <property type="project" value="InterPro"/>
</dbReference>
<dbReference type="SUPFAM" id="SSF161098">
    <property type="entry name" value="MetI-like"/>
    <property type="match status" value="1"/>
</dbReference>
<keyword evidence="5 7" id="KW-1133">Transmembrane helix</keyword>
<dbReference type="InterPro" id="IPR035906">
    <property type="entry name" value="MetI-like_sf"/>
</dbReference>
<feature type="transmembrane region" description="Helical" evidence="7">
    <location>
        <begin position="181"/>
        <end position="204"/>
    </location>
</feature>
<feature type="transmembrane region" description="Helical" evidence="7">
    <location>
        <begin position="12"/>
        <end position="34"/>
    </location>
</feature>
<keyword evidence="10" id="KW-1185">Reference proteome</keyword>
<protein>
    <submittedName>
        <fullName evidence="9">Carbohydrate ABC transporter permease</fullName>
    </submittedName>
</protein>
<keyword evidence="6 7" id="KW-0472">Membrane</keyword>
<evidence type="ECO:0000256" key="7">
    <source>
        <dbReference type="RuleBase" id="RU363032"/>
    </source>
</evidence>
<evidence type="ECO:0000259" key="8">
    <source>
        <dbReference type="PROSITE" id="PS50928"/>
    </source>
</evidence>
<name>A0A7G9WLE7_9FIRM</name>
<dbReference type="Gene3D" id="1.10.3720.10">
    <property type="entry name" value="MetI-like"/>
    <property type="match status" value="1"/>
</dbReference>
<dbReference type="GO" id="GO:0005886">
    <property type="term" value="C:plasma membrane"/>
    <property type="evidence" value="ECO:0007669"/>
    <property type="project" value="UniProtKB-SubCell"/>
</dbReference>
<dbReference type="PANTHER" id="PTHR43744:SF9">
    <property type="entry name" value="POLYGALACTURONAN_RHAMNOGALACTURONAN TRANSPORT SYSTEM PERMEASE PROTEIN YTCP"/>
    <property type="match status" value="1"/>
</dbReference>
<dbReference type="KEGG" id="caml:H6X83_11180"/>
<keyword evidence="2 7" id="KW-0813">Transport</keyword>
<evidence type="ECO:0000256" key="1">
    <source>
        <dbReference type="ARBA" id="ARBA00004651"/>
    </source>
</evidence>
<evidence type="ECO:0000256" key="3">
    <source>
        <dbReference type="ARBA" id="ARBA00022475"/>
    </source>
</evidence>
<accession>A0A7G9WLE7</accession>
<evidence type="ECO:0000256" key="2">
    <source>
        <dbReference type="ARBA" id="ARBA00022448"/>
    </source>
</evidence>
<evidence type="ECO:0000313" key="10">
    <source>
        <dbReference type="Proteomes" id="UP000516046"/>
    </source>
</evidence>
<feature type="domain" description="ABC transmembrane type-1" evidence="8">
    <location>
        <begin position="73"/>
        <end position="273"/>
    </location>
</feature>
<dbReference type="InterPro" id="IPR000515">
    <property type="entry name" value="MetI-like"/>
</dbReference>
<organism evidence="9 10">
    <name type="scientific">Caproicibacterium amylolyticum</name>
    <dbReference type="NCBI Taxonomy" id="2766537"/>
    <lineage>
        <taxon>Bacteria</taxon>
        <taxon>Bacillati</taxon>
        <taxon>Bacillota</taxon>
        <taxon>Clostridia</taxon>
        <taxon>Eubacteriales</taxon>
        <taxon>Oscillospiraceae</taxon>
        <taxon>Caproicibacterium</taxon>
    </lineage>
</organism>
<proteinExistence type="inferred from homology"/>
<evidence type="ECO:0000313" key="9">
    <source>
        <dbReference type="EMBL" id="QNO19509.1"/>
    </source>
</evidence>
<dbReference type="Pfam" id="PF00528">
    <property type="entry name" value="BPD_transp_1"/>
    <property type="match status" value="1"/>
</dbReference>
<evidence type="ECO:0000256" key="4">
    <source>
        <dbReference type="ARBA" id="ARBA00022692"/>
    </source>
</evidence>
<gene>
    <name evidence="9" type="ORF">H6X83_11180</name>
</gene>
<feature type="transmembrane region" description="Helical" evidence="7">
    <location>
        <begin position="77"/>
        <end position="96"/>
    </location>
</feature>
<dbReference type="Proteomes" id="UP000516046">
    <property type="component" value="Chromosome"/>
</dbReference>
<feature type="transmembrane region" description="Helical" evidence="7">
    <location>
        <begin position="139"/>
        <end position="160"/>
    </location>
</feature>
<comment type="similarity">
    <text evidence="7">Belongs to the binding-protein-dependent transport system permease family.</text>
</comment>
<comment type="subcellular location">
    <subcellularLocation>
        <location evidence="1 7">Cell membrane</location>
        <topology evidence="1 7">Multi-pass membrane protein</topology>
    </subcellularLocation>
</comment>
<dbReference type="AlphaFoldDB" id="A0A7G9WLE7"/>
<keyword evidence="4 7" id="KW-0812">Transmembrane</keyword>
<reference evidence="9 10" key="1">
    <citation type="submission" date="2020-08" db="EMBL/GenBank/DDBJ databases">
        <authorList>
            <person name="Ren C."/>
            <person name="Gu Y."/>
            <person name="Xu Y."/>
        </authorList>
    </citation>
    <scope>NUCLEOTIDE SEQUENCE [LARGE SCALE GENOMIC DNA]</scope>
    <source>
        <strain evidence="9 10">LBM18003</strain>
    </source>
</reference>
<dbReference type="EMBL" id="CP060696">
    <property type="protein sequence ID" value="QNO19509.1"/>
    <property type="molecule type" value="Genomic_DNA"/>
</dbReference>
<evidence type="ECO:0000256" key="6">
    <source>
        <dbReference type="ARBA" id="ARBA00023136"/>
    </source>
</evidence>